<evidence type="ECO:0000313" key="2">
    <source>
        <dbReference type="EMBL" id="KAJ1953571.1"/>
    </source>
</evidence>
<gene>
    <name evidence="2" type="ORF">IWQ62_005963</name>
</gene>
<evidence type="ECO:0000256" key="1">
    <source>
        <dbReference type="SAM" id="MobiDB-lite"/>
    </source>
</evidence>
<feature type="compositionally biased region" description="Polar residues" evidence="1">
    <location>
        <begin position="127"/>
        <end position="138"/>
    </location>
</feature>
<organism evidence="2 3">
    <name type="scientific">Dispira parvispora</name>
    <dbReference type="NCBI Taxonomy" id="1520584"/>
    <lineage>
        <taxon>Eukaryota</taxon>
        <taxon>Fungi</taxon>
        <taxon>Fungi incertae sedis</taxon>
        <taxon>Zoopagomycota</taxon>
        <taxon>Kickxellomycotina</taxon>
        <taxon>Dimargaritomycetes</taxon>
        <taxon>Dimargaritales</taxon>
        <taxon>Dimargaritaceae</taxon>
        <taxon>Dispira</taxon>
    </lineage>
</organism>
<dbReference type="OrthoDB" id="10500062at2759"/>
<sequence>VAKNRRESSGNLTKPVDHHSRRHGRPTSPNANANAPTQSRHSSSAPASPKSHNTPSLVDMINVPKPRDTRFATNPLMQGFEGSGFVETSTVPIRKPKGKAPPNAKQRPMSMATNVPGDTARPRTNRPDLSSRPTSTAYHTMPVGVRKSMAQVAASPQQRHSTVMGKFTPDSQTLPSSRVRSPGPNRAPVRHVSYSNAGQRPFSMALPHHFADSSSDDHLPLQRPSVRTRHSDMMTTGHAPQGGTGPNFGGHAGGVTSDDRPPQLTLGSPTPSLRSELMPNMGSRNPSQLSLSSSHHIPAYSHAPLPGNQRNSAVFLAMQRNSRHG</sequence>
<dbReference type="Proteomes" id="UP001150925">
    <property type="component" value="Unassembled WGS sequence"/>
</dbReference>
<name>A0A9W8E419_9FUNG</name>
<feature type="compositionally biased region" description="Basic and acidic residues" evidence="1">
    <location>
        <begin position="209"/>
        <end position="220"/>
    </location>
</feature>
<proteinExistence type="predicted"/>
<feature type="compositionally biased region" description="Low complexity" evidence="1">
    <location>
        <begin position="287"/>
        <end position="296"/>
    </location>
</feature>
<keyword evidence="3" id="KW-1185">Reference proteome</keyword>
<accession>A0A9W8E419</accession>
<feature type="region of interest" description="Disordered" evidence="1">
    <location>
        <begin position="1"/>
        <end position="325"/>
    </location>
</feature>
<feature type="compositionally biased region" description="Polar residues" evidence="1">
    <location>
        <begin position="27"/>
        <end position="38"/>
    </location>
</feature>
<feature type="compositionally biased region" description="Gly residues" evidence="1">
    <location>
        <begin position="240"/>
        <end position="253"/>
    </location>
</feature>
<comment type="caution">
    <text evidence="2">The sequence shown here is derived from an EMBL/GenBank/DDBJ whole genome shotgun (WGS) entry which is preliminary data.</text>
</comment>
<evidence type="ECO:0000313" key="3">
    <source>
        <dbReference type="Proteomes" id="UP001150925"/>
    </source>
</evidence>
<reference evidence="2" key="1">
    <citation type="submission" date="2022-07" db="EMBL/GenBank/DDBJ databases">
        <title>Phylogenomic reconstructions and comparative analyses of Kickxellomycotina fungi.</title>
        <authorList>
            <person name="Reynolds N.K."/>
            <person name="Stajich J.E."/>
            <person name="Barry K."/>
            <person name="Grigoriev I.V."/>
            <person name="Crous P."/>
            <person name="Smith M.E."/>
        </authorList>
    </citation>
    <scope>NUCLEOTIDE SEQUENCE</scope>
    <source>
        <strain evidence="2">RSA 1196</strain>
    </source>
</reference>
<dbReference type="AlphaFoldDB" id="A0A9W8E419"/>
<protein>
    <submittedName>
        <fullName evidence="2">Uncharacterized protein</fullName>
    </submittedName>
</protein>
<dbReference type="EMBL" id="JANBPY010002830">
    <property type="protein sequence ID" value="KAJ1953571.1"/>
    <property type="molecule type" value="Genomic_DNA"/>
</dbReference>
<feature type="non-terminal residue" evidence="2">
    <location>
        <position position="1"/>
    </location>
</feature>
<feature type="compositionally biased region" description="Low complexity" evidence="1">
    <location>
        <begin position="39"/>
        <end position="52"/>
    </location>
</feature>
<feature type="compositionally biased region" description="Polar residues" evidence="1">
    <location>
        <begin position="169"/>
        <end position="179"/>
    </location>
</feature>